<dbReference type="Proteomes" id="UP000306378">
    <property type="component" value="Unassembled WGS sequence"/>
</dbReference>
<gene>
    <name evidence="1" type="ORF">FEK34_16825</name>
</gene>
<reference evidence="1 2" key="1">
    <citation type="submission" date="2019-05" db="EMBL/GenBank/DDBJ databases">
        <title>Genomes sequences of two Nocardia cyriacigeorgica environmental isolates, type strains Nocardia asteroides ATCC 19247 and Nocardia cyriacigeorgica DSM 44484.</title>
        <authorList>
            <person name="Vautrin F."/>
            <person name="Bergeron E."/>
            <person name="Dubost A."/>
            <person name="Abrouk D."/>
            <person name="Rodriguez Nava V."/>
            <person name="Pujic P."/>
        </authorList>
    </citation>
    <scope>NUCLEOTIDE SEQUENCE [LARGE SCALE GENOMIC DNA]</scope>
    <source>
        <strain evidence="1 2">EML 446</strain>
    </source>
</reference>
<organism evidence="1 2">
    <name type="scientific">Nocardia cyriacigeorgica</name>
    <dbReference type="NCBI Taxonomy" id="135487"/>
    <lineage>
        <taxon>Bacteria</taxon>
        <taxon>Bacillati</taxon>
        <taxon>Actinomycetota</taxon>
        <taxon>Actinomycetes</taxon>
        <taxon>Mycobacteriales</taxon>
        <taxon>Nocardiaceae</taxon>
        <taxon>Nocardia</taxon>
    </lineage>
</organism>
<evidence type="ECO:0008006" key="3">
    <source>
        <dbReference type="Google" id="ProtNLM"/>
    </source>
</evidence>
<accession>A0A5R8NLN0</accession>
<evidence type="ECO:0000313" key="2">
    <source>
        <dbReference type="Proteomes" id="UP000306378"/>
    </source>
</evidence>
<sequence length="105" mass="10924">MADPLTETVKIDGADAAVLARDVRSRAGDIRNIKSGEASAGIASGFPGFEIGVACTTACDSATKTLQQLATTLESISDNTISVAAKFLHIDEVRAREFDRLGGTP</sequence>
<dbReference type="AlphaFoldDB" id="A0A5R8NLN0"/>
<evidence type="ECO:0000313" key="1">
    <source>
        <dbReference type="EMBL" id="TLF76580.1"/>
    </source>
</evidence>
<dbReference type="RefSeq" id="WP_138448755.1">
    <property type="nucleotide sequence ID" value="NZ_VBUT01000006.1"/>
</dbReference>
<proteinExistence type="predicted"/>
<name>A0A5R8NLN0_9NOCA</name>
<dbReference type="EMBL" id="VBUT01000006">
    <property type="protein sequence ID" value="TLF76580.1"/>
    <property type="molecule type" value="Genomic_DNA"/>
</dbReference>
<comment type="caution">
    <text evidence="1">The sequence shown here is derived from an EMBL/GenBank/DDBJ whole genome shotgun (WGS) entry which is preliminary data.</text>
</comment>
<protein>
    <recommendedName>
        <fullName evidence="3">ESX-1 secretion-associated protein</fullName>
    </recommendedName>
</protein>